<name>A0A8W8HT26_MAGGI</name>
<sequence length="117" mass="13979">MSLYQSKLRNTGPKGAPIIDSLSVDRTMKTRMQNHGQSNLLREKTLTFEKELDQSRRTSLREEHELRKTILELRKPQNDSKEWLLKNHGRFNDWKQRERTKLEHKYSSRSSKEKVAN</sequence>
<organism evidence="1 2">
    <name type="scientific">Magallana gigas</name>
    <name type="common">Pacific oyster</name>
    <name type="synonym">Crassostrea gigas</name>
    <dbReference type="NCBI Taxonomy" id="29159"/>
    <lineage>
        <taxon>Eukaryota</taxon>
        <taxon>Metazoa</taxon>
        <taxon>Spiralia</taxon>
        <taxon>Lophotrochozoa</taxon>
        <taxon>Mollusca</taxon>
        <taxon>Bivalvia</taxon>
        <taxon>Autobranchia</taxon>
        <taxon>Pteriomorphia</taxon>
        <taxon>Ostreida</taxon>
        <taxon>Ostreoidea</taxon>
        <taxon>Ostreidae</taxon>
        <taxon>Magallana</taxon>
    </lineage>
</organism>
<reference evidence="1" key="1">
    <citation type="submission" date="2022-08" db="UniProtKB">
        <authorList>
            <consortium name="EnsemblMetazoa"/>
        </authorList>
    </citation>
    <scope>IDENTIFICATION</scope>
    <source>
        <strain evidence="1">05x7-T-G4-1.051#20</strain>
    </source>
</reference>
<dbReference type="Proteomes" id="UP000005408">
    <property type="component" value="Unassembled WGS sequence"/>
</dbReference>
<evidence type="ECO:0000313" key="1">
    <source>
        <dbReference type="EnsemblMetazoa" id="G10842.11:cds"/>
    </source>
</evidence>
<proteinExistence type="predicted"/>
<protein>
    <submittedName>
        <fullName evidence="1">Uncharacterized protein</fullName>
    </submittedName>
</protein>
<dbReference type="EnsemblMetazoa" id="G10842.11">
    <property type="protein sequence ID" value="G10842.11:cds"/>
    <property type="gene ID" value="G10842"/>
</dbReference>
<keyword evidence="2" id="KW-1185">Reference proteome</keyword>
<dbReference type="AlphaFoldDB" id="A0A8W8HT26"/>
<accession>A0A8W8HT26</accession>
<evidence type="ECO:0000313" key="2">
    <source>
        <dbReference type="Proteomes" id="UP000005408"/>
    </source>
</evidence>